<evidence type="ECO:0000256" key="4">
    <source>
        <dbReference type="SAM" id="MobiDB-lite"/>
    </source>
</evidence>
<dbReference type="EC" id="1.15.1.1" evidence="3"/>
<comment type="cofactor">
    <cofactor evidence="3">
        <name>Cu cation</name>
        <dbReference type="ChEBI" id="CHEBI:23378"/>
    </cofactor>
    <text evidence="3">Binds 1 copper ion per subunit.</text>
</comment>
<dbReference type="GO" id="GO:0005507">
    <property type="term" value="F:copper ion binding"/>
    <property type="evidence" value="ECO:0007669"/>
    <property type="project" value="InterPro"/>
</dbReference>
<proteinExistence type="inferred from homology"/>
<evidence type="ECO:0000313" key="8">
    <source>
        <dbReference type="Proteomes" id="UP000658382"/>
    </source>
</evidence>
<dbReference type="InterPro" id="IPR036423">
    <property type="entry name" value="SOD-like_Cu/Zn_dom_sf"/>
</dbReference>
<keyword evidence="8" id="KW-1185">Reference proteome</keyword>
<dbReference type="Gene3D" id="2.60.40.200">
    <property type="entry name" value="Superoxide dismutase, copper/zinc binding domain"/>
    <property type="match status" value="1"/>
</dbReference>
<evidence type="ECO:0000256" key="1">
    <source>
        <dbReference type="ARBA" id="ARBA00010457"/>
    </source>
</evidence>
<dbReference type="PANTHER" id="PTHR10003">
    <property type="entry name" value="SUPEROXIDE DISMUTASE CU-ZN -RELATED"/>
    <property type="match status" value="1"/>
</dbReference>
<feature type="signal peptide" evidence="5">
    <location>
        <begin position="1"/>
        <end position="18"/>
    </location>
</feature>
<dbReference type="RefSeq" id="WP_188633082.1">
    <property type="nucleotide sequence ID" value="NZ_BMNQ01000030.1"/>
</dbReference>
<evidence type="ECO:0000313" key="7">
    <source>
        <dbReference type="EMBL" id="GGJ98733.1"/>
    </source>
</evidence>
<keyword evidence="3" id="KW-0862">Zinc</keyword>
<organism evidence="7 8">
    <name type="scientific">Lentibacillus kapialis</name>
    <dbReference type="NCBI Taxonomy" id="340214"/>
    <lineage>
        <taxon>Bacteria</taxon>
        <taxon>Bacillati</taxon>
        <taxon>Bacillota</taxon>
        <taxon>Bacilli</taxon>
        <taxon>Bacillales</taxon>
        <taxon>Bacillaceae</taxon>
        <taxon>Lentibacillus</taxon>
    </lineage>
</organism>
<evidence type="ECO:0000256" key="3">
    <source>
        <dbReference type="RuleBase" id="RU000393"/>
    </source>
</evidence>
<comment type="cofactor">
    <cofactor evidence="3">
        <name>Zn(2+)</name>
        <dbReference type="ChEBI" id="CHEBI:29105"/>
    </cofactor>
    <text evidence="3">Binds 1 zinc ion per subunit.</text>
</comment>
<feature type="region of interest" description="Disordered" evidence="4">
    <location>
        <begin position="172"/>
        <end position="196"/>
    </location>
</feature>
<dbReference type="InterPro" id="IPR001424">
    <property type="entry name" value="SOD_Cu_Zn_dom"/>
</dbReference>
<dbReference type="SUPFAM" id="SSF49329">
    <property type="entry name" value="Cu,Zn superoxide dismutase-like"/>
    <property type="match status" value="1"/>
</dbReference>
<reference evidence="7" key="2">
    <citation type="submission" date="2020-09" db="EMBL/GenBank/DDBJ databases">
        <authorList>
            <person name="Sun Q."/>
            <person name="Ohkuma M."/>
        </authorList>
    </citation>
    <scope>NUCLEOTIDE SEQUENCE</scope>
    <source>
        <strain evidence="7">JCM 12580</strain>
    </source>
</reference>
<evidence type="ECO:0000259" key="6">
    <source>
        <dbReference type="Pfam" id="PF00080"/>
    </source>
</evidence>
<evidence type="ECO:0000256" key="2">
    <source>
        <dbReference type="ARBA" id="ARBA00024900"/>
    </source>
</evidence>
<accession>A0A917PY65</accession>
<evidence type="ECO:0000256" key="5">
    <source>
        <dbReference type="SAM" id="SignalP"/>
    </source>
</evidence>
<comment type="caution">
    <text evidence="7">The sequence shown here is derived from an EMBL/GenBank/DDBJ whole genome shotgun (WGS) entry which is preliminary data.</text>
</comment>
<dbReference type="CDD" id="cd00305">
    <property type="entry name" value="Cu-Zn_Superoxide_Dismutase"/>
    <property type="match status" value="1"/>
</dbReference>
<sequence length="196" mass="20229">MKRWIVLLMLLVVAFALAACGGNSNTDDSDQGDNTTESSEQTGGDSGKTVTVDLQNGKEESVGTATLEHVSKGVKVTLDGKNIPKGTHGFHIHEKGTCEAPDFKSAGGHFNPGDTKHGFDTSGGPHAGDMPNITVGEDGTVKMSYVAENVTLENGQDNSLLGDGGTALVIHKGKDDGKSQPSGDAGDRFACGTISK</sequence>
<feature type="region of interest" description="Disordered" evidence="4">
    <location>
        <begin position="23"/>
        <end position="51"/>
    </location>
</feature>
<comment type="similarity">
    <text evidence="1 3">Belongs to the Cu-Zn superoxide dismutase family.</text>
</comment>
<dbReference type="Pfam" id="PF00080">
    <property type="entry name" value="Sod_Cu"/>
    <property type="match status" value="1"/>
</dbReference>
<dbReference type="Proteomes" id="UP000658382">
    <property type="component" value="Unassembled WGS sequence"/>
</dbReference>
<feature type="chain" id="PRO_5038622405" description="Superoxide dismutase [Cu-Zn]" evidence="5">
    <location>
        <begin position="19"/>
        <end position="196"/>
    </location>
</feature>
<feature type="domain" description="Superoxide dismutase copper/zinc binding" evidence="6">
    <location>
        <begin position="63"/>
        <end position="194"/>
    </location>
</feature>
<dbReference type="InterPro" id="IPR024134">
    <property type="entry name" value="SOD_Cu/Zn_/chaperone"/>
</dbReference>
<gene>
    <name evidence="7" type="ORF">GCM10007063_21290</name>
</gene>
<keyword evidence="3" id="KW-0479">Metal-binding</keyword>
<keyword evidence="5" id="KW-0732">Signal</keyword>
<dbReference type="GO" id="GO:0004784">
    <property type="term" value="F:superoxide dismutase activity"/>
    <property type="evidence" value="ECO:0007669"/>
    <property type="project" value="UniProtKB-EC"/>
</dbReference>
<name>A0A917PY65_9BACI</name>
<comment type="function">
    <text evidence="2">Destroys radicals which are normally produced within the cells and which are toxic to biological systems. May play a role in favoring mycobacterial survival in phagocytes.</text>
</comment>
<dbReference type="PROSITE" id="PS51257">
    <property type="entry name" value="PROKAR_LIPOPROTEIN"/>
    <property type="match status" value="1"/>
</dbReference>
<comment type="catalytic activity">
    <reaction evidence="3">
        <text>2 superoxide + 2 H(+) = H2O2 + O2</text>
        <dbReference type="Rhea" id="RHEA:20696"/>
        <dbReference type="ChEBI" id="CHEBI:15378"/>
        <dbReference type="ChEBI" id="CHEBI:15379"/>
        <dbReference type="ChEBI" id="CHEBI:16240"/>
        <dbReference type="ChEBI" id="CHEBI:18421"/>
        <dbReference type="EC" id="1.15.1.1"/>
    </reaction>
</comment>
<dbReference type="EMBL" id="BMNQ01000030">
    <property type="protein sequence ID" value="GGJ98733.1"/>
    <property type="molecule type" value="Genomic_DNA"/>
</dbReference>
<protein>
    <recommendedName>
        <fullName evidence="3">Superoxide dismutase [Cu-Zn]</fullName>
        <ecNumber evidence="3">1.15.1.1</ecNumber>
    </recommendedName>
</protein>
<keyword evidence="3" id="KW-0186">Copper</keyword>
<dbReference type="AlphaFoldDB" id="A0A917PY65"/>
<dbReference type="InterPro" id="IPR018152">
    <property type="entry name" value="SOD_Cu/Zn_BS"/>
</dbReference>
<reference evidence="7" key="1">
    <citation type="journal article" date="2014" name="Int. J. Syst. Evol. Microbiol.">
        <title>Complete genome sequence of Corynebacterium casei LMG S-19264T (=DSM 44701T), isolated from a smear-ripened cheese.</title>
        <authorList>
            <consortium name="US DOE Joint Genome Institute (JGI-PGF)"/>
            <person name="Walter F."/>
            <person name="Albersmeier A."/>
            <person name="Kalinowski J."/>
            <person name="Ruckert C."/>
        </authorList>
    </citation>
    <scope>NUCLEOTIDE SEQUENCE</scope>
    <source>
        <strain evidence="7">JCM 12580</strain>
    </source>
</reference>
<dbReference type="PROSITE" id="PS00332">
    <property type="entry name" value="SOD_CU_ZN_2"/>
    <property type="match status" value="1"/>
</dbReference>
<keyword evidence="3" id="KW-0560">Oxidoreductase</keyword>